<dbReference type="Gene3D" id="3.10.20.890">
    <property type="match status" value="4"/>
</dbReference>
<dbReference type="InterPro" id="IPR002988">
    <property type="entry name" value="GA_module"/>
</dbReference>
<dbReference type="Proteomes" id="UP000192368">
    <property type="component" value="Unassembled WGS sequence"/>
</dbReference>
<feature type="coiled-coil region" evidence="2">
    <location>
        <begin position="808"/>
        <end position="848"/>
    </location>
</feature>
<dbReference type="OrthoDB" id="1688820at2"/>
<proteinExistence type="predicted"/>
<name>A0A1W1VKP1_PEPAS</name>
<gene>
    <name evidence="6" type="ORF">SAMN00017477_2136</name>
</gene>
<evidence type="ECO:0000259" key="5">
    <source>
        <dbReference type="Pfam" id="PF18938"/>
    </source>
</evidence>
<feature type="domain" description="Atypical Rib" evidence="5">
    <location>
        <begin position="550"/>
        <end position="613"/>
    </location>
</feature>
<dbReference type="Gene3D" id="1.20.120.1850">
    <property type="entry name" value="Ebh helix bundles repeating unit (S and A modules)"/>
    <property type="match status" value="1"/>
</dbReference>
<evidence type="ECO:0000256" key="3">
    <source>
        <dbReference type="SAM" id="MobiDB-lite"/>
    </source>
</evidence>
<organism evidence="6 7">
    <name type="scientific">Peptoniphilus asaccharolyticus DSM 20463</name>
    <dbReference type="NCBI Taxonomy" id="573058"/>
    <lineage>
        <taxon>Bacteria</taxon>
        <taxon>Bacillati</taxon>
        <taxon>Bacillota</taxon>
        <taxon>Tissierellia</taxon>
        <taxon>Tissierellales</taxon>
        <taxon>Peptoniphilaceae</taxon>
        <taxon>Peptoniphilus</taxon>
    </lineage>
</organism>
<evidence type="ECO:0000256" key="1">
    <source>
        <dbReference type="ARBA" id="ARBA00022729"/>
    </source>
</evidence>
<feature type="compositionally biased region" description="Basic and acidic residues" evidence="3">
    <location>
        <begin position="547"/>
        <end position="560"/>
    </location>
</feature>
<feature type="region of interest" description="Disordered" evidence="3">
    <location>
        <begin position="539"/>
        <end position="560"/>
    </location>
</feature>
<keyword evidence="2" id="KW-0175">Coiled coil</keyword>
<dbReference type="STRING" id="573058.SAMN00017477_2136"/>
<sequence length="931" mass="105403">MKEDKNNFKPHKQKNKLSAPCILLASSLIFPMITNTVYAGGIYQTLNDPKGTRMLYSNYGNPENEQVAKHVKMEITFPKDEKGNNAYSMTKREVTIKYTFNEVGASFRGRPFYWFSLPKGVTEPIEIKMTNKNTNNTQVLKNWYEWETQSRFVASRYQNKSDSDSFNGGHSDKWERYNDRTKETSRSYLGSLNWQFNRMLDDQEGGWYDNSGNTVEFARELRENSRSIYIDWESASSPTVTIEVKTELKPGYKLSSLYFGAGVFTQMGNMRHAVLEKVATPHLITMAEKNKVKIPDKKLVPNPQKIGQEEKNRIRDFIWNNNEGVRFDVTNQSKDSITVADNGDVTIDYSDYSKKTIPGNLMFGKSESYSTRISLNIPQKTQVKDVNDVKPEEKEKIKDAIWKANEKNPTFIEGLESKDKIEIGKDGTATIKYKDGSKSEIEGSKLVSQYITLASKHTPLIPVQTGVKNKNSLTQDEQKTVRDALWNINKEKLTGFGLTEDAIKVDLQGNATIDYGDGSSNKIPGTSLVYQIPKISEQVEPKLPPRRGSDNPKDLKEDEKTQLKDALWDANQGIQDKIKDGKNGISIEKDGTATFTYIDESKDVIPGVNLVYENGKAGNITTETKESNGYKYFLTKILVKDMNSIRDADYADAARRFVFDNYDWDGKKSKFEEEKKSQFMVIGGGKAIAAQGQGWALNKETDIKLTPKAGTQNLNLSKGFGVNGVESISHNAEYIEVKGFKKYGTEQLFQLNKSDLFVSNAGAFDKDKAVEDLNKILDDLKKKGLSEDDAKKIKDEIEKKKNDGSLTKDDIDKAIEEANKKAQEGKQKEELEKAKKEALEELEKLKNLSEPDKKNFEDKINKSKNTDEVRKNLDEARKKDAEEKAKKDAEALLQKVKDEAKKTIEGLDGLIKQIIYHNKCNINKLIANQLC</sequence>
<feature type="domain" description="Atypical Rib" evidence="5">
    <location>
        <begin position="374"/>
        <end position="449"/>
    </location>
</feature>
<evidence type="ECO:0000313" key="6">
    <source>
        <dbReference type="EMBL" id="SMB93790.1"/>
    </source>
</evidence>
<dbReference type="Pfam" id="PF18938">
    <property type="entry name" value="aRib"/>
    <property type="match status" value="4"/>
</dbReference>
<evidence type="ECO:0000313" key="7">
    <source>
        <dbReference type="Proteomes" id="UP000192368"/>
    </source>
</evidence>
<dbReference type="AlphaFoldDB" id="A0A1W1VKP1"/>
<evidence type="ECO:0000259" key="4">
    <source>
        <dbReference type="Pfam" id="PF01468"/>
    </source>
</evidence>
<dbReference type="Pfam" id="PF01468">
    <property type="entry name" value="GA"/>
    <property type="match status" value="1"/>
</dbReference>
<evidence type="ECO:0000256" key="2">
    <source>
        <dbReference type="SAM" id="Coils"/>
    </source>
</evidence>
<dbReference type="InterPro" id="IPR044024">
    <property type="entry name" value="aRib"/>
</dbReference>
<reference evidence="7" key="1">
    <citation type="submission" date="2017-04" db="EMBL/GenBank/DDBJ databases">
        <authorList>
            <person name="Varghese N."/>
            <person name="Submissions S."/>
        </authorList>
    </citation>
    <scope>NUCLEOTIDE SEQUENCE [LARGE SCALE GENOMIC DNA]</scope>
    <source>
        <strain evidence="7">DSM 20463</strain>
    </source>
</reference>
<accession>A0A1W1VKP1</accession>
<feature type="domain" description="Atypical Rib" evidence="5">
    <location>
        <begin position="458"/>
        <end position="531"/>
    </location>
</feature>
<protein>
    <submittedName>
        <fullName evidence="6">GA module</fullName>
    </submittedName>
</protein>
<keyword evidence="7" id="KW-1185">Reference proteome</keyword>
<dbReference type="EMBL" id="FWWR01000017">
    <property type="protein sequence ID" value="SMB93790.1"/>
    <property type="molecule type" value="Genomic_DNA"/>
</dbReference>
<keyword evidence="1" id="KW-0732">Signal</keyword>
<feature type="domain" description="Protein G-related albumin-binding (GA) module" evidence="4">
    <location>
        <begin position="829"/>
        <end position="879"/>
    </location>
</feature>
<feature type="region of interest" description="Disordered" evidence="3">
    <location>
        <begin position="850"/>
        <end position="888"/>
    </location>
</feature>
<feature type="domain" description="Atypical Rib" evidence="5">
    <location>
        <begin position="291"/>
        <end position="362"/>
    </location>
</feature>
<dbReference type="RefSeq" id="WP_084231628.1">
    <property type="nucleotide sequence ID" value="NZ_FWWR01000017.1"/>
</dbReference>